<proteinExistence type="predicted"/>
<sequence length="130" mass="14893">MAPLDPHSFINSYHPLTTDISLSLYLNFPSTTIHGAAFFIQYTIHCLRINPSHRSNFPKTQLPNCKREQIRRDRLVHLKFLDYPRFGTPQRVKPTTQQCECPSPATSDLLSTWRADITAHNSRGTLSKAE</sequence>
<name>A0A0D2U0U1_GOSRA</name>
<dbReference type="STRING" id="29730.A0A0D2U0U1"/>
<accession>A0A0D2U0U1</accession>
<gene>
    <name evidence="1" type="ORF">B456_009G426700</name>
</gene>
<keyword evidence="2" id="KW-1185">Reference proteome</keyword>
<dbReference type="AlphaFoldDB" id="A0A0D2U0U1"/>
<evidence type="ECO:0000313" key="1">
    <source>
        <dbReference type="EMBL" id="KJB62624.1"/>
    </source>
</evidence>
<dbReference type="OMA" id="TIHCLRI"/>
<dbReference type="Proteomes" id="UP000032304">
    <property type="component" value="Chromosome 9"/>
</dbReference>
<dbReference type="EMBL" id="CM001748">
    <property type="protein sequence ID" value="KJB62624.1"/>
    <property type="molecule type" value="Genomic_DNA"/>
</dbReference>
<dbReference type="Gramene" id="KJB62624">
    <property type="protein sequence ID" value="KJB62624"/>
    <property type="gene ID" value="B456_009G426700"/>
</dbReference>
<evidence type="ECO:0000313" key="2">
    <source>
        <dbReference type="Proteomes" id="UP000032304"/>
    </source>
</evidence>
<reference evidence="1 2" key="1">
    <citation type="journal article" date="2012" name="Nature">
        <title>Repeated polyploidization of Gossypium genomes and the evolution of spinnable cotton fibres.</title>
        <authorList>
            <person name="Paterson A.H."/>
            <person name="Wendel J.F."/>
            <person name="Gundlach H."/>
            <person name="Guo H."/>
            <person name="Jenkins J."/>
            <person name="Jin D."/>
            <person name="Llewellyn D."/>
            <person name="Showmaker K.C."/>
            <person name="Shu S."/>
            <person name="Udall J."/>
            <person name="Yoo M.J."/>
            <person name="Byers R."/>
            <person name="Chen W."/>
            <person name="Doron-Faigenboim A."/>
            <person name="Duke M.V."/>
            <person name="Gong L."/>
            <person name="Grimwood J."/>
            <person name="Grover C."/>
            <person name="Grupp K."/>
            <person name="Hu G."/>
            <person name="Lee T.H."/>
            <person name="Li J."/>
            <person name="Lin L."/>
            <person name="Liu T."/>
            <person name="Marler B.S."/>
            <person name="Page J.T."/>
            <person name="Roberts A.W."/>
            <person name="Romanel E."/>
            <person name="Sanders W.S."/>
            <person name="Szadkowski E."/>
            <person name="Tan X."/>
            <person name="Tang H."/>
            <person name="Xu C."/>
            <person name="Wang J."/>
            <person name="Wang Z."/>
            <person name="Zhang D."/>
            <person name="Zhang L."/>
            <person name="Ashrafi H."/>
            <person name="Bedon F."/>
            <person name="Bowers J.E."/>
            <person name="Brubaker C.L."/>
            <person name="Chee P.W."/>
            <person name="Das S."/>
            <person name="Gingle A.R."/>
            <person name="Haigler C.H."/>
            <person name="Harker D."/>
            <person name="Hoffmann L.V."/>
            <person name="Hovav R."/>
            <person name="Jones D.C."/>
            <person name="Lemke C."/>
            <person name="Mansoor S."/>
            <person name="ur Rahman M."/>
            <person name="Rainville L.N."/>
            <person name="Rambani A."/>
            <person name="Reddy U.K."/>
            <person name="Rong J.K."/>
            <person name="Saranga Y."/>
            <person name="Scheffler B.E."/>
            <person name="Scheffler J.A."/>
            <person name="Stelly D.M."/>
            <person name="Triplett B.A."/>
            <person name="Van Deynze A."/>
            <person name="Vaslin M.F."/>
            <person name="Waghmare V.N."/>
            <person name="Walford S.A."/>
            <person name="Wright R.J."/>
            <person name="Zaki E.A."/>
            <person name="Zhang T."/>
            <person name="Dennis E.S."/>
            <person name="Mayer K.F."/>
            <person name="Peterson D.G."/>
            <person name="Rokhsar D.S."/>
            <person name="Wang X."/>
            <person name="Schmutz J."/>
        </authorList>
    </citation>
    <scope>NUCLEOTIDE SEQUENCE [LARGE SCALE GENOMIC DNA]</scope>
</reference>
<organism evidence="1 2">
    <name type="scientific">Gossypium raimondii</name>
    <name type="common">Peruvian cotton</name>
    <name type="synonym">Gossypium klotzschianum subsp. raimondii</name>
    <dbReference type="NCBI Taxonomy" id="29730"/>
    <lineage>
        <taxon>Eukaryota</taxon>
        <taxon>Viridiplantae</taxon>
        <taxon>Streptophyta</taxon>
        <taxon>Embryophyta</taxon>
        <taxon>Tracheophyta</taxon>
        <taxon>Spermatophyta</taxon>
        <taxon>Magnoliopsida</taxon>
        <taxon>eudicotyledons</taxon>
        <taxon>Gunneridae</taxon>
        <taxon>Pentapetalae</taxon>
        <taxon>rosids</taxon>
        <taxon>malvids</taxon>
        <taxon>Malvales</taxon>
        <taxon>Malvaceae</taxon>
        <taxon>Malvoideae</taxon>
        <taxon>Gossypium</taxon>
    </lineage>
</organism>
<protein>
    <submittedName>
        <fullName evidence="1">Uncharacterized protein</fullName>
    </submittedName>
</protein>